<dbReference type="EMBL" id="KN847977">
    <property type="protein sequence ID" value="KIR48451.1"/>
    <property type="molecule type" value="Genomic_DNA"/>
</dbReference>
<proteinExistence type="predicted"/>
<organism evidence="1">
    <name type="scientific">Cryptococcus bacillisporus CA1280</name>
    <dbReference type="NCBI Taxonomy" id="1296109"/>
    <lineage>
        <taxon>Eukaryota</taxon>
        <taxon>Fungi</taxon>
        <taxon>Dikarya</taxon>
        <taxon>Basidiomycota</taxon>
        <taxon>Agaricomycotina</taxon>
        <taxon>Tremellomycetes</taxon>
        <taxon>Tremellales</taxon>
        <taxon>Cryptococcaceae</taxon>
        <taxon>Cryptococcus</taxon>
        <taxon>Cryptococcus gattii species complex</taxon>
    </lineage>
</organism>
<accession>A0A0D0VM94</accession>
<dbReference type="HOGENOM" id="CLU_3299350_0_0_1"/>
<protein>
    <submittedName>
        <fullName evidence="1">Uncharacterized protein</fullName>
    </submittedName>
</protein>
<evidence type="ECO:0000313" key="1">
    <source>
        <dbReference type="EMBL" id="KIR48451.1"/>
    </source>
</evidence>
<sequence length="40" mass="4865">MYRSSAPLGGRLAYHSFVCHHKMQSHVARIEYRLGWWRYL</sequence>
<name>A0A0D0VM94_CRYGA</name>
<gene>
    <name evidence="1" type="ORF">I312_02297</name>
</gene>
<reference evidence="1" key="1">
    <citation type="submission" date="2015-01" db="EMBL/GenBank/DDBJ databases">
        <title>The Genome Sequence of Cryptococcus gattii CA1280.</title>
        <authorList>
            <consortium name="The Broad Institute Genomics Platform"/>
            <person name="Cuomo C."/>
            <person name="Litvintseva A."/>
            <person name="Chen Y."/>
            <person name="Heitman J."/>
            <person name="Sun S."/>
            <person name="Springer D."/>
            <person name="Dromer F."/>
            <person name="Young S."/>
            <person name="Zeng Q."/>
            <person name="Gargeya S."/>
            <person name="Abouelleil A."/>
            <person name="Alvarado L."/>
            <person name="Chapman S.B."/>
            <person name="Gainer-Dewar J."/>
            <person name="Goldberg J."/>
            <person name="Griggs A."/>
            <person name="Gujja S."/>
            <person name="Hansen M."/>
            <person name="Howarth C."/>
            <person name="Imamovic A."/>
            <person name="Larimer J."/>
            <person name="Murphy C."/>
            <person name="Naylor J."/>
            <person name="Pearson M."/>
            <person name="Priest M."/>
            <person name="Roberts A."/>
            <person name="Saif S."/>
            <person name="Shea T."/>
            <person name="Sykes S."/>
            <person name="Wortman J."/>
            <person name="Nusbaum C."/>
            <person name="Birren B."/>
        </authorList>
    </citation>
    <scope>NUCLEOTIDE SEQUENCE [LARGE SCALE GENOMIC DNA]</scope>
    <source>
        <strain evidence="1">CA1280</strain>
    </source>
</reference>
<dbReference type="AlphaFoldDB" id="A0A0D0VM94"/>